<dbReference type="InterPro" id="IPR000028">
    <property type="entry name" value="Chloroperoxidase"/>
</dbReference>
<evidence type="ECO:0000256" key="2">
    <source>
        <dbReference type="ARBA" id="ARBA00022559"/>
    </source>
</evidence>
<dbReference type="SUPFAM" id="SSF47571">
    <property type="entry name" value="Cloroperoxidase"/>
    <property type="match status" value="2"/>
</dbReference>
<dbReference type="InterPro" id="IPR036851">
    <property type="entry name" value="Chloroperoxidase-like_sf"/>
</dbReference>
<evidence type="ECO:0000256" key="1">
    <source>
        <dbReference type="ARBA" id="ARBA00001970"/>
    </source>
</evidence>
<evidence type="ECO:0000313" key="10">
    <source>
        <dbReference type="Proteomes" id="UP001600888"/>
    </source>
</evidence>
<keyword evidence="2" id="KW-0575">Peroxidase</keyword>
<dbReference type="PROSITE" id="PS51405">
    <property type="entry name" value="HEME_HALOPEROXIDASE"/>
    <property type="match status" value="1"/>
</dbReference>
<name>A0ABR4F7D8_9PEZI</name>
<evidence type="ECO:0000256" key="6">
    <source>
        <dbReference type="ARBA" id="ARBA00023004"/>
    </source>
</evidence>
<keyword evidence="4" id="KW-0479">Metal-binding</keyword>
<keyword evidence="3" id="KW-0349">Heme</keyword>
<dbReference type="Proteomes" id="UP001600888">
    <property type="component" value="Unassembled WGS sequence"/>
</dbReference>
<evidence type="ECO:0000256" key="5">
    <source>
        <dbReference type="ARBA" id="ARBA00023002"/>
    </source>
</evidence>
<dbReference type="Pfam" id="PF01328">
    <property type="entry name" value="Peroxidase_2"/>
    <property type="match status" value="1"/>
</dbReference>
<evidence type="ECO:0000313" key="9">
    <source>
        <dbReference type="EMBL" id="KAL2290608.1"/>
    </source>
</evidence>
<reference evidence="9 10" key="1">
    <citation type="submission" date="2024-03" db="EMBL/GenBank/DDBJ databases">
        <title>A high-quality draft genome sequence of Diaporthe vaccinii, a causative agent of upright dieback and viscid rot disease in cranberry plants.</title>
        <authorList>
            <person name="Sarrasin M."/>
            <person name="Lang B.F."/>
            <person name="Burger G."/>
        </authorList>
    </citation>
    <scope>NUCLEOTIDE SEQUENCE [LARGE SCALE GENOMIC DNA]</scope>
    <source>
        <strain evidence="9 10">IS7</strain>
    </source>
</reference>
<accession>A0ABR4F7D8</accession>
<organism evidence="9 10">
    <name type="scientific">Diaporthe vaccinii</name>
    <dbReference type="NCBI Taxonomy" id="105482"/>
    <lineage>
        <taxon>Eukaryota</taxon>
        <taxon>Fungi</taxon>
        <taxon>Dikarya</taxon>
        <taxon>Ascomycota</taxon>
        <taxon>Pezizomycotina</taxon>
        <taxon>Sordariomycetes</taxon>
        <taxon>Sordariomycetidae</taxon>
        <taxon>Diaporthales</taxon>
        <taxon>Diaporthaceae</taxon>
        <taxon>Diaporthe</taxon>
        <taxon>Diaporthe eres species complex</taxon>
    </lineage>
</organism>
<gene>
    <name evidence="9" type="ORF">FJTKL_15647</name>
</gene>
<dbReference type="PANTHER" id="PTHR33577">
    <property type="entry name" value="STERIGMATOCYSTIN BIOSYNTHESIS PEROXIDASE STCC-RELATED"/>
    <property type="match status" value="1"/>
</dbReference>
<comment type="cofactor">
    <cofactor evidence="1">
        <name>heme b</name>
        <dbReference type="ChEBI" id="CHEBI:60344"/>
    </cofactor>
</comment>
<comment type="caution">
    <text evidence="9">The sequence shown here is derived from an EMBL/GenBank/DDBJ whole genome shotgun (WGS) entry which is preliminary data.</text>
</comment>
<comment type="similarity">
    <text evidence="7">Belongs to the chloroperoxidase family.</text>
</comment>
<keyword evidence="5" id="KW-0560">Oxidoreductase</keyword>
<proteinExistence type="inferred from homology"/>
<sequence>MNTLANHDFVPHDGRNITMPAFVQACIDAFNVSAAFCIDAFGTGVAASNPVPDSTFFDLDMLHNTHGVIEHDGSLSRRDAVFDPTNRFDEGTFNNLVSYFGNFTTVDIPTMANARARHAFDMSLLNPGFNITEAAVPVFVGENAMIMAIWGHPERPVANRAFYEYFFRNERIPVELGWRPSDVEIDTTIGSIVQDLIAQSPPDVPLTFTPSNGTN</sequence>
<feature type="domain" description="Heme haloperoxidase family profile" evidence="8">
    <location>
        <begin position="1"/>
        <end position="194"/>
    </location>
</feature>
<dbReference type="EMBL" id="JBAWTH010000009">
    <property type="protein sequence ID" value="KAL2290608.1"/>
    <property type="molecule type" value="Genomic_DNA"/>
</dbReference>
<protein>
    <recommendedName>
        <fullName evidence="8">Heme haloperoxidase family profile domain-containing protein</fullName>
    </recommendedName>
</protein>
<evidence type="ECO:0000256" key="7">
    <source>
        <dbReference type="ARBA" id="ARBA00025795"/>
    </source>
</evidence>
<evidence type="ECO:0000259" key="8">
    <source>
        <dbReference type="PROSITE" id="PS51405"/>
    </source>
</evidence>
<dbReference type="PANTHER" id="PTHR33577:SF9">
    <property type="entry name" value="PEROXIDASE STCC"/>
    <property type="match status" value="1"/>
</dbReference>
<evidence type="ECO:0000256" key="4">
    <source>
        <dbReference type="ARBA" id="ARBA00022723"/>
    </source>
</evidence>
<dbReference type="Gene3D" id="1.10.489.10">
    <property type="entry name" value="Chloroperoxidase-like"/>
    <property type="match status" value="1"/>
</dbReference>
<evidence type="ECO:0000256" key="3">
    <source>
        <dbReference type="ARBA" id="ARBA00022617"/>
    </source>
</evidence>
<keyword evidence="6" id="KW-0408">Iron</keyword>
<keyword evidence="10" id="KW-1185">Reference proteome</keyword>